<dbReference type="GO" id="GO:0045040">
    <property type="term" value="P:protein insertion into mitochondrial outer membrane"/>
    <property type="evidence" value="ECO:0007669"/>
    <property type="project" value="UniProtKB-UniRule"/>
</dbReference>
<sequence>MDRSIEAAVQLANKEFIKGFIAGQIILCILFFFLLKVFLFRNSDETSQEIVRRMHQRIAVSKPKPVSAQQRRTIDSLILGKIGYNTSQHPFESCNWLNILIAQFLLTLRTDAEFGLKSVSMLDSILNSAWKPSFLGDISITNFSLGEEYPTLKNARVRFAEPESGMKIHVDFSFDDQLTLGIDTQMLINYPKPGMAALPISIVLSIVKFSGTFVIEFVSKPILPVCQQPLYKSQASETSTSDLGHHTYVSVSVLDDFLLDFDVRSLLGHRTKVKDLPKLTSLISNSLRSVFISEMVFPACKMIKIPNGEELFGDIANAVDENSHDVFLNQENGSETLKSA</sequence>
<keyword evidence="3 8" id="KW-0256">Endoplasmic reticulum</keyword>
<dbReference type="Pfam" id="PF10296">
    <property type="entry name" value="MMM1"/>
    <property type="match status" value="1"/>
</dbReference>
<organism evidence="11 12">
    <name type="scientific">Batrachochytrium dendrobatidis (strain JEL423)</name>
    <dbReference type="NCBI Taxonomy" id="403673"/>
    <lineage>
        <taxon>Eukaryota</taxon>
        <taxon>Fungi</taxon>
        <taxon>Fungi incertae sedis</taxon>
        <taxon>Chytridiomycota</taxon>
        <taxon>Chytridiomycota incertae sedis</taxon>
        <taxon>Chytridiomycetes</taxon>
        <taxon>Rhizophydiales</taxon>
        <taxon>Rhizophydiales incertae sedis</taxon>
        <taxon>Batrachochytrium</taxon>
    </lineage>
</organism>
<feature type="domain" description="SMP-LTD" evidence="10">
    <location>
        <begin position="90"/>
        <end position="306"/>
    </location>
</feature>
<evidence type="ECO:0000256" key="8">
    <source>
        <dbReference type="HAMAP-Rule" id="MF_03103"/>
    </source>
</evidence>
<dbReference type="PROSITE" id="PS51847">
    <property type="entry name" value="SMP"/>
    <property type="match status" value="1"/>
</dbReference>
<feature type="topological domain" description="Lumenal" evidence="8">
    <location>
        <begin position="1"/>
        <end position="19"/>
    </location>
</feature>
<dbReference type="PANTHER" id="PTHR13466:SF0">
    <property type="entry name" value="SMP-LTD DOMAIN-CONTAINING PROTEIN"/>
    <property type="match status" value="1"/>
</dbReference>
<reference evidence="11 12" key="1">
    <citation type="submission" date="2006-10" db="EMBL/GenBank/DDBJ databases">
        <title>The Genome Sequence of Batrachochytrium dendrobatidis JEL423.</title>
        <authorList>
            <consortium name="The Broad Institute Genome Sequencing Platform"/>
            <person name="Birren B."/>
            <person name="Lander E."/>
            <person name="Galagan J."/>
            <person name="Cuomo C."/>
            <person name="Devon K."/>
            <person name="Jaffe D."/>
            <person name="Butler J."/>
            <person name="Alvarez P."/>
            <person name="Gnerre S."/>
            <person name="Grabherr M."/>
            <person name="Kleber M."/>
            <person name="Mauceli E."/>
            <person name="Brockman W."/>
            <person name="Young S."/>
            <person name="LaButti K."/>
            <person name="Sykes S."/>
            <person name="DeCaprio D."/>
            <person name="Crawford M."/>
            <person name="Koehrsen M."/>
            <person name="Engels R."/>
            <person name="Montgomery P."/>
            <person name="Pearson M."/>
            <person name="Howarth C."/>
            <person name="Larson L."/>
            <person name="White J."/>
            <person name="O'Leary S."/>
            <person name="Kodira C."/>
            <person name="Zeng Q."/>
            <person name="Yandava C."/>
            <person name="Alvarado L."/>
            <person name="Longcore J."/>
            <person name="James T."/>
        </authorList>
    </citation>
    <scope>NUCLEOTIDE SEQUENCE [LARGE SCALE GENOMIC DNA]</scope>
    <source>
        <strain evidence="11 12">JEL423</strain>
    </source>
</reference>
<evidence type="ECO:0000256" key="5">
    <source>
        <dbReference type="ARBA" id="ARBA00023055"/>
    </source>
</evidence>
<keyword evidence="7 8" id="KW-0472">Membrane</keyword>
<comment type="function">
    <text evidence="8">Component of the ERMES/MDM complex, which serves as a molecular tether to connect the endoplasmic reticulum (ER) and mitochondria. Components of this complex are involved in the control of mitochondrial shape and protein biogenesis, and function in nonvesicular lipid trafficking between the ER and mitochondria. The MDM12-MMM1 subcomplex functions in the major beta-barrel assembly pathway that is responsible for biogenesis of all outer membrane beta-barrel proteins, and acts in a late step after the SAM complex. The MDM10-MDM12-MMM1 subcomplex further acts in the TOM40-specific pathway after the action of the MDM12-MMM1 complex. Essential for establishing and maintaining the structure of mitochondria and maintenance of mtDNA nucleoids.</text>
</comment>
<evidence type="ECO:0000256" key="3">
    <source>
        <dbReference type="ARBA" id="ARBA00022824"/>
    </source>
</evidence>
<dbReference type="VEuPathDB" id="FungiDB:BDEG_22394"/>
<evidence type="ECO:0000259" key="10">
    <source>
        <dbReference type="PROSITE" id="PS51847"/>
    </source>
</evidence>
<proteinExistence type="inferred from homology"/>
<evidence type="ECO:0000256" key="6">
    <source>
        <dbReference type="ARBA" id="ARBA00023121"/>
    </source>
</evidence>
<evidence type="ECO:0000256" key="9">
    <source>
        <dbReference type="SAM" id="Phobius"/>
    </source>
</evidence>
<keyword evidence="4 8" id="KW-1133">Transmembrane helix</keyword>
<dbReference type="GO" id="GO:1990456">
    <property type="term" value="P:mitochondrion-endoplasmic reticulum membrane tethering"/>
    <property type="evidence" value="ECO:0007669"/>
    <property type="project" value="TreeGrafter"/>
</dbReference>
<dbReference type="Proteomes" id="UP000077115">
    <property type="component" value="Unassembled WGS sequence"/>
</dbReference>
<dbReference type="GO" id="GO:0008289">
    <property type="term" value="F:lipid binding"/>
    <property type="evidence" value="ECO:0007669"/>
    <property type="project" value="UniProtKB-KW"/>
</dbReference>
<reference evidence="11 12" key="2">
    <citation type="submission" date="2016-05" db="EMBL/GenBank/DDBJ databases">
        <title>Lineage-specific infection strategies underlie the spectrum of fungal disease in amphibians.</title>
        <authorList>
            <person name="Cuomo C.A."/>
            <person name="Farrer R.A."/>
            <person name="James T."/>
            <person name="Longcore J."/>
            <person name="Birren B."/>
        </authorList>
    </citation>
    <scope>NUCLEOTIDE SEQUENCE [LARGE SCALE GENOMIC DNA]</scope>
    <source>
        <strain evidence="11 12">JEL423</strain>
    </source>
</reference>
<comment type="similarity">
    <text evidence="8">Belongs to the MMM1 family.</text>
</comment>
<dbReference type="STRING" id="403673.A0A177WFD9"/>
<dbReference type="CDD" id="cd21671">
    <property type="entry name" value="SMP_Mmm1"/>
    <property type="match status" value="1"/>
</dbReference>
<dbReference type="InterPro" id="IPR027537">
    <property type="entry name" value="Mmm1"/>
</dbReference>
<dbReference type="InterPro" id="IPR031468">
    <property type="entry name" value="SMP_LBD"/>
</dbReference>
<dbReference type="GO" id="GO:0005789">
    <property type="term" value="C:endoplasmic reticulum membrane"/>
    <property type="evidence" value="ECO:0007669"/>
    <property type="project" value="UniProtKB-SubCell"/>
</dbReference>
<protein>
    <recommendedName>
        <fullName evidence="8">Maintenance of mitochondrial morphology protein 1</fullName>
    </recommendedName>
</protein>
<evidence type="ECO:0000313" key="11">
    <source>
        <dbReference type="EMBL" id="OAJ38472.1"/>
    </source>
</evidence>
<accession>A0A177WFD9</accession>
<dbReference type="HAMAP" id="MF_03103">
    <property type="entry name" value="Mmm1"/>
    <property type="match status" value="1"/>
</dbReference>
<comment type="subunit">
    <text evidence="8">Homodimer. Component of the ER-mitochondria encounter structure (ERMES) or MDM complex, composed of MMM1, MDM10, MDM12 and MDM34. A MMM1 homodimer associates with one molecule of MDM12 on each side in a pairwise head-to-tail manner, and the SMP-LTD domains of MMM1 and MDM12 generate a continuous hydrophobic tunnel for phospholipid trafficking.</text>
</comment>
<dbReference type="EMBL" id="DS022301">
    <property type="protein sequence ID" value="OAJ38472.1"/>
    <property type="molecule type" value="Genomic_DNA"/>
</dbReference>
<evidence type="ECO:0000313" key="12">
    <source>
        <dbReference type="Proteomes" id="UP000077115"/>
    </source>
</evidence>
<feature type="transmembrane region" description="Helical" evidence="9">
    <location>
        <begin position="20"/>
        <end position="40"/>
    </location>
</feature>
<dbReference type="OrthoDB" id="5599157at2759"/>
<dbReference type="InterPro" id="IPR019411">
    <property type="entry name" value="MMM1_dom"/>
</dbReference>
<comment type="subcellular location">
    <subcellularLocation>
        <location evidence="8">Endoplasmic reticulum membrane</location>
        <topology evidence="8">Single-pass type I membrane protein</topology>
    </subcellularLocation>
    <text evidence="8">The ERMES/MDM complex localizes to a few discrete foci (around 10 per single cell), that represent mitochondria-endoplasmic reticulum junctions. These foci are often found next to mtDNA nucleoids.</text>
</comment>
<evidence type="ECO:0000256" key="1">
    <source>
        <dbReference type="ARBA" id="ARBA00022448"/>
    </source>
</evidence>
<feature type="topological domain" description="Cytoplasmic" evidence="8">
    <location>
        <begin position="41"/>
        <end position="340"/>
    </location>
</feature>
<keyword evidence="5" id="KW-0445">Lipid transport</keyword>
<evidence type="ECO:0000256" key="7">
    <source>
        <dbReference type="ARBA" id="ARBA00023136"/>
    </source>
</evidence>
<dbReference type="GO" id="GO:0015914">
    <property type="term" value="P:phospholipid transport"/>
    <property type="evidence" value="ECO:0007669"/>
    <property type="project" value="TreeGrafter"/>
</dbReference>
<dbReference type="PANTHER" id="PTHR13466">
    <property type="entry name" value="TEX2 PROTEIN-RELATED"/>
    <property type="match status" value="1"/>
</dbReference>
<dbReference type="AlphaFoldDB" id="A0A177WFD9"/>
<dbReference type="GO" id="GO:0032865">
    <property type="term" value="C:ERMES complex"/>
    <property type="evidence" value="ECO:0007669"/>
    <property type="project" value="UniProtKB-UniRule"/>
</dbReference>
<keyword evidence="2 8" id="KW-0812">Transmembrane</keyword>
<evidence type="ECO:0000256" key="4">
    <source>
        <dbReference type="ARBA" id="ARBA00022989"/>
    </source>
</evidence>
<evidence type="ECO:0000256" key="2">
    <source>
        <dbReference type="ARBA" id="ARBA00022692"/>
    </source>
</evidence>
<dbReference type="eggNOG" id="ENOG502QUUW">
    <property type="taxonomic scope" value="Eukaryota"/>
</dbReference>
<name>A0A177WFD9_BATDL</name>
<gene>
    <name evidence="8" type="primary">MMM1</name>
    <name evidence="11" type="ORF">BDEG_22394</name>
</gene>
<keyword evidence="6" id="KW-0446">Lipid-binding</keyword>
<keyword evidence="1" id="KW-0813">Transport</keyword>